<comment type="caution">
    <text evidence="1">The sequence shown here is derived from an EMBL/GenBank/DDBJ whole genome shotgun (WGS) entry which is preliminary data.</text>
</comment>
<organism evidence="1 2">
    <name type="scientific">Actinomortierella ambigua</name>
    <dbReference type="NCBI Taxonomy" id="1343610"/>
    <lineage>
        <taxon>Eukaryota</taxon>
        <taxon>Fungi</taxon>
        <taxon>Fungi incertae sedis</taxon>
        <taxon>Mucoromycota</taxon>
        <taxon>Mortierellomycotina</taxon>
        <taxon>Mortierellomycetes</taxon>
        <taxon>Mortierellales</taxon>
        <taxon>Mortierellaceae</taxon>
        <taxon>Actinomortierella</taxon>
    </lineage>
</organism>
<accession>A0A9P6U5U8</accession>
<protein>
    <submittedName>
        <fullName evidence="1">Uncharacterized protein</fullName>
    </submittedName>
</protein>
<reference evidence="1" key="1">
    <citation type="journal article" date="2020" name="Fungal Divers.">
        <title>Resolving the Mortierellaceae phylogeny through synthesis of multi-gene phylogenetics and phylogenomics.</title>
        <authorList>
            <person name="Vandepol N."/>
            <person name="Liber J."/>
            <person name="Desiro A."/>
            <person name="Na H."/>
            <person name="Kennedy M."/>
            <person name="Barry K."/>
            <person name="Grigoriev I.V."/>
            <person name="Miller A.N."/>
            <person name="O'Donnell K."/>
            <person name="Stajich J.E."/>
            <person name="Bonito G."/>
        </authorList>
    </citation>
    <scope>NUCLEOTIDE SEQUENCE</scope>
    <source>
        <strain evidence="1">BC1065</strain>
    </source>
</reference>
<dbReference type="OrthoDB" id="2374051at2759"/>
<evidence type="ECO:0000313" key="2">
    <source>
        <dbReference type="Proteomes" id="UP000807716"/>
    </source>
</evidence>
<gene>
    <name evidence="1" type="ORF">DFQ27_003518</name>
</gene>
<proteinExistence type="predicted"/>
<dbReference type="EMBL" id="JAAAJB010000248">
    <property type="protein sequence ID" value="KAG0260461.1"/>
    <property type="molecule type" value="Genomic_DNA"/>
</dbReference>
<name>A0A9P6U5U8_9FUNG</name>
<evidence type="ECO:0000313" key="1">
    <source>
        <dbReference type="EMBL" id="KAG0260461.1"/>
    </source>
</evidence>
<dbReference type="AlphaFoldDB" id="A0A9P6U5U8"/>
<dbReference type="Proteomes" id="UP000807716">
    <property type="component" value="Unassembled WGS sequence"/>
</dbReference>
<sequence>MLTNIETTVNNQRYVEPLPMSAVYNKQQFITQFASLHHHSIQPVLVHQLLATQANISLNDTTSSYFPHTVAEFWILYDDLHRPIACAGANTAMADSSVGYVGLFEARDVDAGVIVLNAATNWLRRGGVGQFQPVRQILGPVNLTTWLHYRLRVDDDPAPSMSYEPDHPKFYQTAFAKLCSFLCGADHKAGFVKAVDYYTMYYDMDPFIDRLSKYCKDVPLESTGFALQAWNTLDFTASLNPERHPALSAEDNVARRVYDLSIRMFGGKDLFDEQVTRETHRRVVLNDLISRPEVDLASLLDLSSFVVDIKTGQDVGYLACWVENQDTLVMKTVGYVPEVHHTRVFAYTILETNKRARQAWGCTRNALALMNDRTTSQTEYIVGPSTRHVYRLYVHKPQVDGTGPITSYGPTLS</sequence>
<keyword evidence="2" id="KW-1185">Reference proteome</keyword>